<gene>
    <name evidence="3" type="ORF">U1T56_16110</name>
</gene>
<dbReference type="Pfam" id="PF02622">
    <property type="entry name" value="DUF179"/>
    <property type="match status" value="1"/>
</dbReference>
<sequence>MSQAASHRHLTGMLLVAMPGMADPRFERSVVYLCAHSPEGAMGLVVNQVASNVSFPAVIGQLGIEASEDCADTPVHVGGPVETSRGFVLHSADYVQESTLVIDEHFALTATIDVLRAIAEGTGPRRHVLALGYAGWGAGQLDAEIQNNGWLVAPAAPDIVFGGDNDTKWLRAMRAIGVDPSLLSTTAGHA</sequence>
<dbReference type="PANTHER" id="PTHR30327:SF1">
    <property type="entry name" value="UPF0301 PROTEIN YQGE"/>
    <property type="match status" value="1"/>
</dbReference>
<dbReference type="NCBIfam" id="NF001268">
    <property type="entry name" value="PRK00228.1-4"/>
    <property type="match status" value="1"/>
</dbReference>
<dbReference type="InterPro" id="IPR003774">
    <property type="entry name" value="AlgH-like"/>
</dbReference>
<evidence type="ECO:0000256" key="2">
    <source>
        <dbReference type="HAMAP-Rule" id="MF_00758"/>
    </source>
</evidence>
<organism evidence="3 4">
    <name type="scientific">Benzoatithermus flavus</name>
    <dbReference type="NCBI Taxonomy" id="3108223"/>
    <lineage>
        <taxon>Bacteria</taxon>
        <taxon>Pseudomonadati</taxon>
        <taxon>Pseudomonadota</taxon>
        <taxon>Alphaproteobacteria</taxon>
        <taxon>Geminicoccales</taxon>
        <taxon>Geminicoccaceae</taxon>
        <taxon>Benzoatithermus</taxon>
    </lineage>
</organism>
<proteinExistence type="inferred from homology"/>
<name>A0ABU8XTZ4_9PROT</name>
<dbReference type="SUPFAM" id="SSF143456">
    <property type="entry name" value="VC0467-like"/>
    <property type="match status" value="1"/>
</dbReference>
<comment type="similarity">
    <text evidence="1 2">Belongs to the UPF0301 (AlgH) family.</text>
</comment>
<dbReference type="EMBL" id="JBBLZC010000017">
    <property type="protein sequence ID" value="MEK0084680.1"/>
    <property type="molecule type" value="Genomic_DNA"/>
</dbReference>
<evidence type="ECO:0000313" key="3">
    <source>
        <dbReference type="EMBL" id="MEK0084680.1"/>
    </source>
</evidence>
<keyword evidence="4" id="KW-1185">Reference proteome</keyword>
<comment type="caution">
    <text evidence="3">The sequence shown here is derived from an EMBL/GenBank/DDBJ whole genome shotgun (WGS) entry which is preliminary data.</text>
</comment>
<evidence type="ECO:0000313" key="4">
    <source>
        <dbReference type="Proteomes" id="UP001375743"/>
    </source>
</evidence>
<dbReference type="PANTHER" id="PTHR30327">
    <property type="entry name" value="UNCHARACTERIZED PROTEIN YQGE"/>
    <property type="match status" value="1"/>
</dbReference>
<dbReference type="Proteomes" id="UP001375743">
    <property type="component" value="Unassembled WGS sequence"/>
</dbReference>
<accession>A0ABU8XTZ4</accession>
<dbReference type="HAMAP" id="MF_00758">
    <property type="entry name" value="UPF0301"/>
    <property type="match status" value="1"/>
</dbReference>
<evidence type="ECO:0000256" key="1">
    <source>
        <dbReference type="ARBA" id="ARBA00009600"/>
    </source>
</evidence>
<dbReference type="Gene3D" id="3.40.1740.10">
    <property type="entry name" value="VC0467-like"/>
    <property type="match status" value="1"/>
</dbReference>
<reference evidence="3 4" key="1">
    <citation type="submission" date="2024-01" db="EMBL/GenBank/DDBJ databases">
        <title>Multi-omics insights into the function and evolution of sodium benzoate biodegradation pathways in Benzoatithermus flavus gen. nov., sp. nov. from hot spring.</title>
        <authorList>
            <person name="Hu C.-J."/>
            <person name="Li W.-J."/>
        </authorList>
    </citation>
    <scope>NUCLEOTIDE SEQUENCE [LARGE SCALE GENOMIC DNA]</scope>
    <source>
        <strain evidence="3 4">SYSU G07066</strain>
    </source>
</reference>
<protein>
    <recommendedName>
        <fullName evidence="2">UPF0301 protein U1T56_16110</fullName>
    </recommendedName>
</protein>
<dbReference type="RefSeq" id="WP_418160532.1">
    <property type="nucleotide sequence ID" value="NZ_JBBLZC010000017.1"/>
</dbReference>